<sequence length="380" mass="41589">MARVVRSVSTGADPAVSEQRAELENMRGRLFPVEPPDNIDEHVSTVEVMLERWVQLDQFDVPKSERAKVAKRLAELREVLNEYEESYVDTFRVTRSDQHKFAARVARCVLSWASAISGVAGDELSDEEYAWVAIRDPEVAADSFLVPRPNLDVARADFEDRKKALLDALGEDDENEGTAPRAPVVEERMHPQVASSKRVLSPSLASPLKAKRQRVEAPTSPGGEERNSDGTVGHDDSRSHARGSHKKAPSSSPSSRIGPNGVKELDMAETPCAQCERAGVPCLARIGVRKPFRLIACVRCANGGRCRGGVWSGMRGGTDETDDSVAVPRATLEDILVAVELQRARIDQLNDAMNTQTALLKELKSMVVSATRVTTPSARM</sequence>
<feature type="compositionally biased region" description="Basic and acidic residues" evidence="1">
    <location>
        <begin position="223"/>
        <end position="239"/>
    </location>
</feature>
<dbReference type="Proteomes" id="UP000077266">
    <property type="component" value="Unassembled WGS sequence"/>
</dbReference>
<reference evidence="2 3" key="1">
    <citation type="journal article" date="2016" name="Mol. Biol. Evol.">
        <title>Comparative Genomics of Early-Diverging Mushroom-Forming Fungi Provides Insights into the Origins of Lignocellulose Decay Capabilities.</title>
        <authorList>
            <person name="Nagy L.G."/>
            <person name="Riley R."/>
            <person name="Tritt A."/>
            <person name="Adam C."/>
            <person name="Daum C."/>
            <person name="Floudas D."/>
            <person name="Sun H."/>
            <person name="Yadav J.S."/>
            <person name="Pangilinan J."/>
            <person name="Larsson K.H."/>
            <person name="Matsuura K."/>
            <person name="Barry K."/>
            <person name="Labutti K."/>
            <person name="Kuo R."/>
            <person name="Ohm R.A."/>
            <person name="Bhattacharya S.S."/>
            <person name="Shirouzu T."/>
            <person name="Yoshinaga Y."/>
            <person name="Martin F.M."/>
            <person name="Grigoriev I.V."/>
            <person name="Hibbett D.S."/>
        </authorList>
    </citation>
    <scope>NUCLEOTIDE SEQUENCE [LARGE SCALE GENOMIC DNA]</scope>
    <source>
        <strain evidence="2 3">HHB12029</strain>
    </source>
</reference>
<evidence type="ECO:0000313" key="2">
    <source>
        <dbReference type="EMBL" id="KZV79354.1"/>
    </source>
</evidence>
<proteinExistence type="predicted"/>
<organism evidence="2 3">
    <name type="scientific">Exidia glandulosa HHB12029</name>
    <dbReference type="NCBI Taxonomy" id="1314781"/>
    <lineage>
        <taxon>Eukaryota</taxon>
        <taxon>Fungi</taxon>
        <taxon>Dikarya</taxon>
        <taxon>Basidiomycota</taxon>
        <taxon>Agaricomycotina</taxon>
        <taxon>Agaricomycetes</taxon>
        <taxon>Auriculariales</taxon>
        <taxon>Exidiaceae</taxon>
        <taxon>Exidia</taxon>
    </lineage>
</organism>
<dbReference type="EMBL" id="KV426632">
    <property type="protein sequence ID" value="KZV79354.1"/>
    <property type="molecule type" value="Genomic_DNA"/>
</dbReference>
<accession>A0A165ASF2</accession>
<protein>
    <submittedName>
        <fullName evidence="2">Uncharacterized protein</fullName>
    </submittedName>
</protein>
<feature type="region of interest" description="Disordered" evidence="1">
    <location>
        <begin position="167"/>
        <end position="262"/>
    </location>
</feature>
<dbReference type="AlphaFoldDB" id="A0A165ASF2"/>
<evidence type="ECO:0000256" key="1">
    <source>
        <dbReference type="SAM" id="MobiDB-lite"/>
    </source>
</evidence>
<keyword evidence="3" id="KW-1185">Reference proteome</keyword>
<gene>
    <name evidence="2" type="ORF">EXIGLDRAFT_707223</name>
</gene>
<name>A0A165ASF2_EXIGL</name>
<evidence type="ECO:0000313" key="3">
    <source>
        <dbReference type="Proteomes" id="UP000077266"/>
    </source>
</evidence>
<dbReference type="InParanoid" id="A0A165ASF2"/>